<evidence type="ECO:0000313" key="7">
    <source>
        <dbReference type="Proteomes" id="UP000315995"/>
    </source>
</evidence>
<accession>A0A4Y6PX89</accession>
<dbReference type="GO" id="GO:0005524">
    <property type="term" value="F:ATP binding"/>
    <property type="evidence" value="ECO:0007669"/>
    <property type="project" value="UniProtKB-KW"/>
</dbReference>
<evidence type="ECO:0000256" key="4">
    <source>
        <dbReference type="ARBA" id="ARBA00022840"/>
    </source>
</evidence>
<dbReference type="InterPro" id="IPR019734">
    <property type="entry name" value="TPR_rpt"/>
</dbReference>
<dbReference type="PROSITE" id="PS50011">
    <property type="entry name" value="PROTEIN_KINASE_DOM"/>
    <property type="match status" value="1"/>
</dbReference>
<dbReference type="SUPFAM" id="SSF52540">
    <property type="entry name" value="P-loop containing nucleoside triphosphate hydrolases"/>
    <property type="match status" value="1"/>
</dbReference>
<keyword evidence="7" id="KW-1185">Reference proteome</keyword>
<keyword evidence="3" id="KW-0418">Kinase</keyword>
<dbReference type="EMBL" id="CP041186">
    <property type="protein sequence ID" value="QDG52941.1"/>
    <property type="molecule type" value="Genomic_DNA"/>
</dbReference>
<dbReference type="InterPro" id="IPR008271">
    <property type="entry name" value="Ser/Thr_kinase_AS"/>
</dbReference>
<dbReference type="Gene3D" id="1.10.510.10">
    <property type="entry name" value="Transferase(Phosphotransferase) domain 1"/>
    <property type="match status" value="1"/>
</dbReference>
<dbReference type="Gene3D" id="3.30.200.20">
    <property type="entry name" value="Phosphorylase Kinase, domain 1"/>
    <property type="match status" value="1"/>
</dbReference>
<name>A0A4Y6PX89_PERCE</name>
<gene>
    <name evidence="6" type="ORF">FIV42_19995</name>
</gene>
<dbReference type="OrthoDB" id="5476521at2"/>
<dbReference type="PROSITE" id="PS00108">
    <property type="entry name" value="PROTEIN_KINASE_ST"/>
    <property type="match status" value="1"/>
</dbReference>
<dbReference type="Gene3D" id="1.25.40.10">
    <property type="entry name" value="Tetratricopeptide repeat domain"/>
    <property type="match status" value="3"/>
</dbReference>
<protein>
    <submittedName>
        <fullName evidence="6">Tetratricopeptide repeat protein</fullName>
    </submittedName>
</protein>
<evidence type="ECO:0000256" key="3">
    <source>
        <dbReference type="ARBA" id="ARBA00022777"/>
    </source>
</evidence>
<dbReference type="Proteomes" id="UP000315995">
    <property type="component" value="Chromosome"/>
</dbReference>
<keyword evidence="1" id="KW-0808">Transferase</keyword>
<dbReference type="PANTHER" id="PTHR43289:SF30">
    <property type="entry name" value="NON-SPECIFIC SERINE_THREONINE PROTEIN KINASE"/>
    <property type="match status" value="1"/>
</dbReference>
<dbReference type="Pfam" id="PF00069">
    <property type="entry name" value="Pkinase"/>
    <property type="match status" value="1"/>
</dbReference>
<feature type="domain" description="Protein kinase" evidence="5">
    <location>
        <begin position="12"/>
        <end position="282"/>
    </location>
</feature>
<dbReference type="RefSeq" id="WP_141199402.1">
    <property type="nucleotide sequence ID" value="NZ_CP041186.1"/>
</dbReference>
<evidence type="ECO:0000256" key="1">
    <source>
        <dbReference type="ARBA" id="ARBA00022679"/>
    </source>
</evidence>
<sequence>MIQPGHIIGERYRLIEQISQGGVGTIWRALHEQRGLEIALKLLKPEMSRLPHLRRRFAREARAASRLSHPNIAVVHDFGVDDNSQMFIGMELIEGDPVTRCIETGLSLLNVLLLADLLLAGLAHAHARGVIHRDLKPSNILLAGSSLPHEMGVPKLVDFGIAKVSFEGSDESETAHGEVVGTPRYMSPEQASGEPNLGPQTDIYNVGLILYEMITGEPPFGEQKGLAVMSQHVHDPIPPMIPRTGLSIPSDFRNLVMRALSKEPRDRWATAAEFRQDIAPLIEQARRDPHAERVPTQTIQVRDPHTLETARMTIEETGDFANEAPTIVEEPDVVESVRGEVMEAAMGPAFRRVPFVGRIDERERLQQIARNVNESGHGKIVLVNGEAGVGKTRLSTWLKEQCEEHGVLRAHIGAFSRGATGGLRGLHEVLESIFGTRGLSREEVDERVGWYLDQWGQPDSDDRGPIVEFLRPHGSSAGESPSGNLSTSALFAAVARVLELASLHRPRLLILDDVHWAGGELAEFLDYMAVEMRHRKLPLLLLATIRTEDLAERPRLAAQLEALSRYVGESVERVYLERLGREVSYQLVEAIFPCDDQLTGIIYERSAGNPLHLMLLLRYLREEDLLESDGQQWHARNLSRVRAAMPPSLADLFHVRVQQVEERLQTAGNLSALLVRAAVIGPRFSYGVLERMIELEADSERFSDFDIQFDRLLAEGLIVEVEGRGEDWYQFNHALLRDYFLREKLGPGLFKKLHRLAAEAMVDALGARVDQYALEIAAHWRSGGRTERALEWYRRGANSLRASSMYRQAAAAYEVCVELMDARLAIDSRGESSLPSVSDAERFERAGVTLSEYVDTLVRLGDLLEGFSEFDRAEKAYRRVVRMVAGDHEGLADDVLRALGLSWKGLGHIAWQRGDFEAAEWAFQKVRQLVEGREALRPVAESAARGLSWVFWHRGEYARASELTDAALASATARGDIAGEAASHWLLGEVDRMKGEGELAREHYETSLELYRQSDDPTGVARNLLSMAQLARYQKAFGEAQTLYQRALSRYETLGDRRGAGQCYNGLGDIARFEERYRDARRNYARALDIYEAIGAGYDVALVYTNLGLTAIALSDYEAADEYLSAAGNMVTGDEYPYLLAGVEFNLALVKSLRGDDAESEAILDDVLELAERFPIPDLDYAQPLERLGRLRAEAGDTREAVELWEKAAEIYRELELGEDLERVQGYIAGEE</sequence>
<dbReference type="Pfam" id="PF13424">
    <property type="entry name" value="TPR_12"/>
    <property type="match status" value="3"/>
</dbReference>
<dbReference type="SMART" id="SM00220">
    <property type="entry name" value="S_TKc"/>
    <property type="match status" value="1"/>
</dbReference>
<dbReference type="InterPro" id="IPR027417">
    <property type="entry name" value="P-loop_NTPase"/>
</dbReference>
<dbReference type="Gene3D" id="3.40.50.300">
    <property type="entry name" value="P-loop containing nucleotide triphosphate hydrolases"/>
    <property type="match status" value="1"/>
</dbReference>
<dbReference type="SUPFAM" id="SSF48452">
    <property type="entry name" value="TPR-like"/>
    <property type="match status" value="2"/>
</dbReference>
<dbReference type="InterPro" id="IPR000719">
    <property type="entry name" value="Prot_kinase_dom"/>
</dbReference>
<keyword evidence="4" id="KW-0067">ATP-binding</keyword>
<evidence type="ECO:0000313" key="6">
    <source>
        <dbReference type="EMBL" id="QDG52941.1"/>
    </source>
</evidence>
<dbReference type="InterPro" id="IPR011990">
    <property type="entry name" value="TPR-like_helical_dom_sf"/>
</dbReference>
<dbReference type="InterPro" id="IPR041664">
    <property type="entry name" value="AAA_16"/>
</dbReference>
<evidence type="ECO:0000256" key="2">
    <source>
        <dbReference type="ARBA" id="ARBA00022741"/>
    </source>
</evidence>
<dbReference type="AlphaFoldDB" id="A0A4Y6PX89"/>
<accession>A0A5B8YCE7</accession>
<dbReference type="GO" id="GO:0004674">
    <property type="term" value="F:protein serine/threonine kinase activity"/>
    <property type="evidence" value="ECO:0007669"/>
    <property type="project" value="TreeGrafter"/>
</dbReference>
<evidence type="ECO:0000259" key="5">
    <source>
        <dbReference type="PROSITE" id="PS50011"/>
    </source>
</evidence>
<keyword evidence="2" id="KW-0547">Nucleotide-binding</keyword>
<dbReference type="SUPFAM" id="SSF56112">
    <property type="entry name" value="Protein kinase-like (PK-like)"/>
    <property type="match status" value="1"/>
</dbReference>
<dbReference type="PANTHER" id="PTHR43289">
    <property type="entry name" value="MITOGEN-ACTIVATED PROTEIN KINASE KINASE KINASE 20-RELATED"/>
    <property type="match status" value="1"/>
</dbReference>
<dbReference type="CDD" id="cd14014">
    <property type="entry name" value="STKc_PknB_like"/>
    <property type="match status" value="1"/>
</dbReference>
<dbReference type="Pfam" id="PF13191">
    <property type="entry name" value="AAA_16"/>
    <property type="match status" value="1"/>
</dbReference>
<proteinExistence type="predicted"/>
<dbReference type="InterPro" id="IPR011009">
    <property type="entry name" value="Kinase-like_dom_sf"/>
</dbReference>
<dbReference type="SMART" id="SM00028">
    <property type="entry name" value="TPR"/>
    <property type="match status" value="8"/>
</dbReference>
<reference evidence="6 7" key="1">
    <citation type="submission" date="2019-06" db="EMBL/GenBank/DDBJ databases">
        <title>Persicimonas caeni gen. nov., sp. nov., a predatory bacterium isolated from solar saltern.</title>
        <authorList>
            <person name="Wang S."/>
        </authorList>
    </citation>
    <scope>NUCLEOTIDE SEQUENCE [LARGE SCALE GENOMIC DNA]</scope>
    <source>
        <strain evidence="6 7">YN101</strain>
    </source>
</reference>
<organism evidence="6 7">
    <name type="scientific">Persicimonas caeni</name>
    <dbReference type="NCBI Taxonomy" id="2292766"/>
    <lineage>
        <taxon>Bacteria</taxon>
        <taxon>Deltaproteobacteria</taxon>
        <taxon>Bradymonadales</taxon>
        <taxon>Bradymonadaceae</taxon>
        <taxon>Persicimonas</taxon>
    </lineage>
</organism>